<comment type="caution">
    <text evidence="8">The sequence shown here is derived from an EMBL/GenBank/DDBJ whole genome shotgun (WGS) entry which is preliminary data.</text>
</comment>
<organism evidence="8 9">
    <name type="scientific">Izhakiella australiensis</name>
    <dbReference type="NCBI Taxonomy" id="1926881"/>
    <lineage>
        <taxon>Bacteria</taxon>
        <taxon>Pseudomonadati</taxon>
        <taxon>Pseudomonadota</taxon>
        <taxon>Gammaproteobacteria</taxon>
        <taxon>Enterobacterales</taxon>
        <taxon>Erwiniaceae</taxon>
        <taxon>Izhakiella</taxon>
    </lineage>
</organism>
<reference evidence="8 9" key="1">
    <citation type="submission" date="2016-12" db="EMBL/GenBank/DDBJ databases">
        <title>Izhakiella australiana sp. nov. of genus Izhakiella isolated from Australian desert.</title>
        <authorList>
            <person name="Ji M."/>
        </authorList>
    </citation>
    <scope>NUCLEOTIDE SEQUENCE [LARGE SCALE GENOMIC DNA]</scope>
    <source>
        <strain evidence="8 9">D4N98</strain>
    </source>
</reference>
<evidence type="ECO:0000256" key="1">
    <source>
        <dbReference type="ARBA" id="ARBA00004651"/>
    </source>
</evidence>
<name>A0A1S8YNN4_9GAMM</name>
<dbReference type="PIRSF" id="PIRSF020687">
    <property type="entry name" value="UCP020687"/>
    <property type="match status" value="1"/>
</dbReference>
<evidence type="ECO:0000256" key="4">
    <source>
        <dbReference type="ARBA" id="ARBA00022692"/>
    </source>
</evidence>
<keyword evidence="9" id="KW-1185">Reference proteome</keyword>
<accession>A0A1S8YNN4</accession>
<evidence type="ECO:0000256" key="2">
    <source>
        <dbReference type="ARBA" id="ARBA00009962"/>
    </source>
</evidence>
<dbReference type="GO" id="GO:0005886">
    <property type="term" value="C:plasma membrane"/>
    <property type="evidence" value="ECO:0007669"/>
    <property type="project" value="UniProtKB-SubCell"/>
</dbReference>
<protein>
    <recommendedName>
        <fullName evidence="7">UPF0266 membrane protein BTJ39_08835</fullName>
    </recommendedName>
</protein>
<evidence type="ECO:0000256" key="3">
    <source>
        <dbReference type="ARBA" id="ARBA00022475"/>
    </source>
</evidence>
<dbReference type="NCBIfam" id="NF002791">
    <property type="entry name" value="PRK02913.1"/>
    <property type="match status" value="1"/>
</dbReference>
<keyword evidence="4 7" id="KW-0812">Transmembrane</keyword>
<dbReference type="RefSeq" id="WP_078002316.1">
    <property type="nucleotide sequence ID" value="NZ_MRUL01000004.1"/>
</dbReference>
<feature type="transmembrane region" description="Helical" evidence="7">
    <location>
        <begin position="68"/>
        <end position="86"/>
    </location>
</feature>
<dbReference type="AlphaFoldDB" id="A0A1S8YNN4"/>
<evidence type="ECO:0000256" key="5">
    <source>
        <dbReference type="ARBA" id="ARBA00022989"/>
    </source>
</evidence>
<proteinExistence type="inferred from homology"/>
<keyword evidence="6 7" id="KW-0472">Membrane</keyword>
<gene>
    <name evidence="8" type="ORF">BTJ39_08835</name>
</gene>
<evidence type="ECO:0000256" key="7">
    <source>
        <dbReference type="HAMAP-Rule" id="MF_01071"/>
    </source>
</evidence>
<dbReference type="EMBL" id="MRUL01000004">
    <property type="protein sequence ID" value="OON40502.1"/>
    <property type="molecule type" value="Genomic_DNA"/>
</dbReference>
<dbReference type="HAMAP" id="MF_01071">
    <property type="entry name" value="UPF0266"/>
    <property type="match status" value="1"/>
</dbReference>
<dbReference type="InterPro" id="IPR009328">
    <property type="entry name" value="DUF986"/>
</dbReference>
<dbReference type="STRING" id="1926881.BTJ39_08835"/>
<feature type="transmembrane region" description="Helical" evidence="7">
    <location>
        <begin position="45"/>
        <end position="62"/>
    </location>
</feature>
<dbReference type="OrthoDB" id="2360740at2"/>
<evidence type="ECO:0000313" key="8">
    <source>
        <dbReference type="EMBL" id="OON40502.1"/>
    </source>
</evidence>
<feature type="transmembrane region" description="Helical" evidence="7">
    <location>
        <begin position="6"/>
        <end position="24"/>
    </location>
</feature>
<keyword evidence="3 7" id="KW-1003">Cell membrane</keyword>
<dbReference type="Proteomes" id="UP000190667">
    <property type="component" value="Unassembled WGS sequence"/>
</dbReference>
<comment type="similarity">
    <text evidence="2 7">Belongs to the UPF0266 family.</text>
</comment>
<comment type="subcellular location">
    <subcellularLocation>
        <location evidence="1 7">Cell membrane</location>
        <topology evidence="1 7">Multi-pass membrane protein</topology>
    </subcellularLocation>
</comment>
<sequence length="159" mass="18448">MTLNDIALALVIALFLAYAIYDELIMPRRKGKTGMTVALKRRNRTDSLIFVGLVAILLWQNLQHHGPQVTTTLLLVLAFMSLYVFWFRQPKIVFKGDGFFYANVFIRYERIQSMNLSEDGVLVIQIEQRRLLIEVRDLDDLERIYHFLMEGQPATTPQG</sequence>
<evidence type="ECO:0000256" key="6">
    <source>
        <dbReference type="ARBA" id="ARBA00023136"/>
    </source>
</evidence>
<keyword evidence="5 7" id="KW-1133">Transmembrane helix</keyword>
<evidence type="ECO:0000313" key="9">
    <source>
        <dbReference type="Proteomes" id="UP000190667"/>
    </source>
</evidence>
<dbReference type="Pfam" id="PF06173">
    <property type="entry name" value="DUF986"/>
    <property type="match status" value="1"/>
</dbReference>